<feature type="non-terminal residue" evidence="3">
    <location>
        <position position="132"/>
    </location>
</feature>
<evidence type="ECO:0000256" key="1">
    <source>
        <dbReference type="SAM" id="MobiDB-lite"/>
    </source>
</evidence>
<comment type="caution">
    <text evidence="3">The sequence shown here is derived from an EMBL/GenBank/DDBJ whole genome shotgun (WGS) entry which is preliminary data.</text>
</comment>
<name>A0A2J8AB21_9CHLO</name>
<evidence type="ECO:0000313" key="3">
    <source>
        <dbReference type="EMBL" id="PNH09729.1"/>
    </source>
</evidence>
<protein>
    <recommendedName>
        <fullName evidence="2">Sugar phosphate transporter domain-containing protein</fullName>
    </recommendedName>
</protein>
<proteinExistence type="predicted"/>
<gene>
    <name evidence="3" type="ORF">TSOC_003626</name>
</gene>
<feature type="region of interest" description="Disordered" evidence="1">
    <location>
        <begin position="38"/>
        <end position="81"/>
    </location>
</feature>
<keyword evidence="4" id="KW-1185">Reference proteome</keyword>
<dbReference type="EMBL" id="PGGS01000080">
    <property type="protein sequence ID" value="PNH09729.1"/>
    <property type="molecule type" value="Genomic_DNA"/>
</dbReference>
<dbReference type="Proteomes" id="UP000236333">
    <property type="component" value="Unassembled WGS sequence"/>
</dbReference>
<feature type="compositionally biased region" description="Low complexity" evidence="1">
    <location>
        <begin position="51"/>
        <end position="81"/>
    </location>
</feature>
<evidence type="ECO:0000313" key="4">
    <source>
        <dbReference type="Proteomes" id="UP000236333"/>
    </source>
</evidence>
<dbReference type="AlphaFoldDB" id="A0A2J8AB21"/>
<dbReference type="InterPro" id="IPR004853">
    <property type="entry name" value="Sugar_P_trans_dom"/>
</dbReference>
<sequence length="132" mass="14151">MSALLSGAAAPAVAISRRPQQALRCLAQLPRPAAPLAAAGRRLGRRQELVPRPQQQAAAEEQPQRGSSVIASASAASVPAEEPTVNWKMPVYILLWYGFNIIFNLVNKSTLNAFPCPWFIGTWQLSESTGAG</sequence>
<dbReference type="OrthoDB" id="6418713at2759"/>
<feature type="domain" description="Sugar phosphate transporter" evidence="2">
    <location>
        <begin position="89"/>
        <end position="126"/>
    </location>
</feature>
<reference evidence="3 4" key="1">
    <citation type="journal article" date="2017" name="Mol. Biol. Evol.">
        <title>The 4-celled Tetrabaena socialis nuclear genome reveals the essential components for genetic control of cell number at the origin of multicellularity in the volvocine lineage.</title>
        <authorList>
            <person name="Featherston J."/>
            <person name="Arakaki Y."/>
            <person name="Hanschen E.R."/>
            <person name="Ferris P.J."/>
            <person name="Michod R.E."/>
            <person name="Olson B.J.S.C."/>
            <person name="Nozaki H."/>
            <person name="Durand P.M."/>
        </authorList>
    </citation>
    <scope>NUCLEOTIDE SEQUENCE [LARGE SCALE GENOMIC DNA]</scope>
    <source>
        <strain evidence="3 4">NIES-571</strain>
    </source>
</reference>
<organism evidence="3 4">
    <name type="scientific">Tetrabaena socialis</name>
    <dbReference type="NCBI Taxonomy" id="47790"/>
    <lineage>
        <taxon>Eukaryota</taxon>
        <taxon>Viridiplantae</taxon>
        <taxon>Chlorophyta</taxon>
        <taxon>core chlorophytes</taxon>
        <taxon>Chlorophyceae</taxon>
        <taxon>CS clade</taxon>
        <taxon>Chlamydomonadales</taxon>
        <taxon>Tetrabaenaceae</taxon>
        <taxon>Tetrabaena</taxon>
    </lineage>
</organism>
<accession>A0A2J8AB21</accession>
<evidence type="ECO:0000259" key="2">
    <source>
        <dbReference type="Pfam" id="PF03151"/>
    </source>
</evidence>
<dbReference type="Pfam" id="PF03151">
    <property type="entry name" value="TPT"/>
    <property type="match status" value="1"/>
</dbReference>